<evidence type="ECO:0000256" key="4">
    <source>
        <dbReference type="ARBA" id="ARBA00023163"/>
    </source>
</evidence>
<dbReference type="PANTHER" id="PTHR30537">
    <property type="entry name" value="HTH-TYPE TRANSCRIPTIONAL REGULATOR"/>
    <property type="match status" value="1"/>
</dbReference>
<dbReference type="SUPFAM" id="SSF46785">
    <property type="entry name" value="Winged helix' DNA-binding domain"/>
    <property type="match status" value="1"/>
</dbReference>
<comment type="similarity">
    <text evidence="1">Belongs to the LysR transcriptional regulatory family.</text>
</comment>
<accession>A0A506VCG3</accession>
<dbReference type="Proteomes" id="UP000319523">
    <property type="component" value="Unassembled WGS sequence"/>
</dbReference>
<dbReference type="Pfam" id="PF03466">
    <property type="entry name" value="LysR_substrate"/>
    <property type="match status" value="1"/>
</dbReference>
<organism evidence="6 7">
    <name type="scientific">Mixta tenebrionis</name>
    <dbReference type="NCBI Taxonomy" id="2562439"/>
    <lineage>
        <taxon>Bacteria</taxon>
        <taxon>Pseudomonadati</taxon>
        <taxon>Pseudomonadota</taxon>
        <taxon>Gammaproteobacteria</taxon>
        <taxon>Enterobacterales</taxon>
        <taxon>Erwiniaceae</taxon>
        <taxon>Mixta</taxon>
    </lineage>
</organism>
<gene>
    <name evidence="6" type="ORF">FKM52_08750</name>
</gene>
<evidence type="ECO:0000256" key="1">
    <source>
        <dbReference type="ARBA" id="ARBA00009437"/>
    </source>
</evidence>
<dbReference type="AlphaFoldDB" id="A0A506VCG3"/>
<dbReference type="EMBL" id="VHQI01000004">
    <property type="protein sequence ID" value="TPW42930.1"/>
    <property type="molecule type" value="Genomic_DNA"/>
</dbReference>
<evidence type="ECO:0000256" key="3">
    <source>
        <dbReference type="ARBA" id="ARBA00023125"/>
    </source>
</evidence>
<proteinExistence type="inferred from homology"/>
<keyword evidence="7" id="KW-1185">Reference proteome</keyword>
<dbReference type="CDD" id="cd08432">
    <property type="entry name" value="PBP2_GcdR_TrpI_HvrB_AmpR_like"/>
    <property type="match status" value="1"/>
</dbReference>
<dbReference type="GO" id="GO:0003700">
    <property type="term" value="F:DNA-binding transcription factor activity"/>
    <property type="evidence" value="ECO:0007669"/>
    <property type="project" value="InterPro"/>
</dbReference>
<reference evidence="6 7" key="1">
    <citation type="submission" date="2019-06" db="EMBL/GenBank/DDBJ databases">
        <authorList>
            <person name="Yang Y."/>
        </authorList>
    </citation>
    <scope>NUCLEOTIDE SEQUENCE [LARGE SCALE GENOMIC DNA]</scope>
    <source>
        <strain evidence="6 7">BIT-26</strain>
    </source>
</reference>
<dbReference type="InterPro" id="IPR036390">
    <property type="entry name" value="WH_DNA-bd_sf"/>
</dbReference>
<dbReference type="PANTHER" id="PTHR30537:SF58">
    <property type="entry name" value="HTH-TYPE TRANSCRIPTIONAL REGULATOR PERR"/>
    <property type="match status" value="1"/>
</dbReference>
<evidence type="ECO:0000256" key="2">
    <source>
        <dbReference type="ARBA" id="ARBA00023015"/>
    </source>
</evidence>
<dbReference type="OrthoDB" id="5526340at2"/>
<protein>
    <submittedName>
        <fullName evidence="6">LysR family transcriptional regulator</fullName>
    </submittedName>
</protein>
<evidence type="ECO:0000313" key="7">
    <source>
        <dbReference type="Proteomes" id="UP000319523"/>
    </source>
</evidence>
<name>A0A506VCG3_9GAMM</name>
<dbReference type="PRINTS" id="PR00039">
    <property type="entry name" value="HTHLYSR"/>
</dbReference>
<dbReference type="PROSITE" id="PS50931">
    <property type="entry name" value="HTH_LYSR"/>
    <property type="match status" value="1"/>
</dbReference>
<dbReference type="InterPro" id="IPR005119">
    <property type="entry name" value="LysR_subst-bd"/>
</dbReference>
<keyword evidence="2" id="KW-0805">Transcription regulation</keyword>
<keyword evidence="4" id="KW-0804">Transcription</keyword>
<evidence type="ECO:0000259" key="5">
    <source>
        <dbReference type="PROSITE" id="PS50931"/>
    </source>
</evidence>
<dbReference type="Gene3D" id="3.40.190.10">
    <property type="entry name" value="Periplasmic binding protein-like II"/>
    <property type="match status" value="2"/>
</dbReference>
<dbReference type="GO" id="GO:0006351">
    <property type="term" value="P:DNA-templated transcription"/>
    <property type="evidence" value="ECO:0007669"/>
    <property type="project" value="TreeGrafter"/>
</dbReference>
<keyword evidence="3" id="KW-0238">DNA-binding</keyword>
<evidence type="ECO:0000313" key="6">
    <source>
        <dbReference type="EMBL" id="TPW42930.1"/>
    </source>
</evidence>
<dbReference type="SUPFAM" id="SSF53850">
    <property type="entry name" value="Periplasmic binding protein-like II"/>
    <property type="match status" value="1"/>
</dbReference>
<dbReference type="GO" id="GO:0043565">
    <property type="term" value="F:sequence-specific DNA binding"/>
    <property type="evidence" value="ECO:0007669"/>
    <property type="project" value="TreeGrafter"/>
</dbReference>
<dbReference type="InterPro" id="IPR058163">
    <property type="entry name" value="LysR-type_TF_proteobact-type"/>
</dbReference>
<dbReference type="InterPro" id="IPR000847">
    <property type="entry name" value="LysR_HTH_N"/>
</dbReference>
<dbReference type="Pfam" id="PF00126">
    <property type="entry name" value="HTH_1"/>
    <property type="match status" value="1"/>
</dbReference>
<sequence length="339" mass="38245">MRRGERCFAGAINCCRVAGKIYFPRLLLTAEDKVIDVKKNVLPLPSLKNLLAFIEVASSGSINNAAEVLNITSSAVSHQIAALESFIGKKLFIRSGKGVTLTLIGESYLKEISGPLNIIGRATQKVMSDIHHEHLRVHSSPSFGLLWLMKRLDKFRQAWPDIQLNLTCSYENVQFARDNVDIDIRHGFSAWPTLNVRTIKNEKMIVLAAPDYLARHPISSPAALVTCDLINSEVTLIGWNAWFSWHGVEYKNKSFVFSFDRSYMSFEAACMNTGFILESNLLAQDYINSGKLVPVFDEQYAMPVNSHHLVIPHANEKKEKIACFLQWLEQELHKDGFHL</sequence>
<dbReference type="Gene3D" id="1.10.10.10">
    <property type="entry name" value="Winged helix-like DNA-binding domain superfamily/Winged helix DNA-binding domain"/>
    <property type="match status" value="1"/>
</dbReference>
<feature type="domain" description="HTH lysR-type" evidence="5">
    <location>
        <begin position="45"/>
        <end position="102"/>
    </location>
</feature>
<dbReference type="InterPro" id="IPR036388">
    <property type="entry name" value="WH-like_DNA-bd_sf"/>
</dbReference>
<comment type="caution">
    <text evidence="6">The sequence shown here is derived from an EMBL/GenBank/DDBJ whole genome shotgun (WGS) entry which is preliminary data.</text>
</comment>